<organism evidence="1 2">
    <name type="scientific">Flagellimonas taeanensis</name>
    <dbReference type="NCBI Taxonomy" id="1005926"/>
    <lineage>
        <taxon>Bacteria</taxon>
        <taxon>Pseudomonadati</taxon>
        <taxon>Bacteroidota</taxon>
        <taxon>Flavobacteriia</taxon>
        <taxon>Flavobacteriales</taxon>
        <taxon>Flavobacteriaceae</taxon>
        <taxon>Flagellimonas</taxon>
    </lineage>
</organism>
<dbReference type="EMBL" id="FOKU01000011">
    <property type="protein sequence ID" value="SFC45089.1"/>
    <property type="molecule type" value="Genomic_DNA"/>
</dbReference>
<comment type="caution">
    <text evidence="1">The sequence shown here is derived from an EMBL/GenBank/DDBJ whole genome shotgun (WGS) entry which is preliminary data.</text>
</comment>
<name>A0A1I1J901_9FLAO</name>
<dbReference type="SUPFAM" id="SSF52402">
    <property type="entry name" value="Adenine nucleotide alpha hydrolases-like"/>
    <property type="match status" value="1"/>
</dbReference>
<proteinExistence type="predicted"/>
<protein>
    <submittedName>
        <fullName evidence="1">Uncharacterized protein</fullName>
    </submittedName>
</protein>
<keyword evidence="2" id="KW-1185">Reference proteome</keyword>
<dbReference type="Gene3D" id="3.40.50.12370">
    <property type="match status" value="1"/>
</dbReference>
<evidence type="ECO:0000313" key="2">
    <source>
        <dbReference type="Proteomes" id="UP000198940"/>
    </source>
</evidence>
<dbReference type="Proteomes" id="UP000198940">
    <property type="component" value="Unassembled WGS sequence"/>
</dbReference>
<evidence type="ECO:0000313" key="1">
    <source>
        <dbReference type="EMBL" id="SFC45089.1"/>
    </source>
</evidence>
<accession>A0A1I1J901</accession>
<gene>
    <name evidence="1" type="ORF">SAMN04487891_11192</name>
</gene>
<reference evidence="1 2" key="1">
    <citation type="submission" date="2016-10" db="EMBL/GenBank/DDBJ databases">
        <authorList>
            <person name="Varghese N."/>
            <person name="Submissions S."/>
        </authorList>
    </citation>
    <scope>NUCLEOTIDE SEQUENCE [LARGE SCALE GENOMIC DNA]</scope>
    <source>
        <strain evidence="1 2">DSM 26351</strain>
    </source>
</reference>
<sequence length="122" mass="14132">MVPPSTDKFLLERITYASDFGEADVQAMDWLIKTVARPYEAFVKIIHVNTLDRQKGEEQIQWFQKRLDQKVHYDKLGFESIHSDSVFDALVLYAERGEMDTLVMLECNEKGIVPSLCPSRFC</sequence>